<protein>
    <submittedName>
        <fullName evidence="2">Uncharacterized protein</fullName>
    </submittedName>
</protein>
<name>A0A7C8MJ85_9PLEO</name>
<evidence type="ECO:0000313" key="3">
    <source>
        <dbReference type="Proteomes" id="UP000481861"/>
    </source>
</evidence>
<keyword evidence="3" id="KW-1185">Reference proteome</keyword>
<dbReference type="EMBL" id="JAADJZ010000002">
    <property type="protein sequence ID" value="KAF2877695.1"/>
    <property type="molecule type" value="Genomic_DNA"/>
</dbReference>
<sequence length="156" mass="16871">MLVPACAAKFPKGLGRLTYKADTRIVCLSSVSASAAKRKYIQSCGIIGQSCDLLEKGTPCQSVPVASINSSVVTPSQVRAWEVDAPEIGGRRYTGMLRDRSCIRSCTHNGLVTLKSRTQAPDRQIYDGFRSNMVAMSESRSSNFDPATPTDGSRLH</sequence>
<comment type="caution">
    <text evidence="2">The sequence shown here is derived from an EMBL/GenBank/DDBJ whole genome shotgun (WGS) entry which is preliminary data.</text>
</comment>
<reference evidence="2 3" key="1">
    <citation type="submission" date="2020-01" db="EMBL/GenBank/DDBJ databases">
        <authorList>
            <consortium name="DOE Joint Genome Institute"/>
            <person name="Haridas S."/>
            <person name="Albert R."/>
            <person name="Binder M."/>
            <person name="Bloem J."/>
            <person name="Labutti K."/>
            <person name="Salamov A."/>
            <person name="Andreopoulos B."/>
            <person name="Baker S.E."/>
            <person name="Barry K."/>
            <person name="Bills G."/>
            <person name="Bluhm B.H."/>
            <person name="Cannon C."/>
            <person name="Castanera R."/>
            <person name="Culley D.E."/>
            <person name="Daum C."/>
            <person name="Ezra D."/>
            <person name="Gonzalez J.B."/>
            <person name="Henrissat B."/>
            <person name="Kuo A."/>
            <person name="Liang C."/>
            <person name="Lipzen A."/>
            <person name="Lutzoni F."/>
            <person name="Magnuson J."/>
            <person name="Mondo S."/>
            <person name="Nolan M."/>
            <person name="Ohm R."/>
            <person name="Pangilinan J."/>
            <person name="Park H.-J.H."/>
            <person name="Ramirez L."/>
            <person name="Alfaro M."/>
            <person name="Sun H."/>
            <person name="Tritt A."/>
            <person name="Yoshinaga Y."/>
            <person name="Zwiers L.-H.L."/>
            <person name="Turgeon B.G."/>
            <person name="Goodwin S.B."/>
            <person name="Spatafora J.W."/>
            <person name="Crous P.W."/>
            <person name="Grigoriev I.V."/>
        </authorList>
    </citation>
    <scope>NUCLEOTIDE SEQUENCE [LARGE SCALE GENOMIC DNA]</scope>
    <source>
        <strain evidence="2 3">CBS 611.86</strain>
    </source>
</reference>
<feature type="region of interest" description="Disordered" evidence="1">
    <location>
        <begin position="137"/>
        <end position="156"/>
    </location>
</feature>
<organism evidence="2 3">
    <name type="scientific">Massariosphaeria phaeospora</name>
    <dbReference type="NCBI Taxonomy" id="100035"/>
    <lineage>
        <taxon>Eukaryota</taxon>
        <taxon>Fungi</taxon>
        <taxon>Dikarya</taxon>
        <taxon>Ascomycota</taxon>
        <taxon>Pezizomycotina</taxon>
        <taxon>Dothideomycetes</taxon>
        <taxon>Pleosporomycetidae</taxon>
        <taxon>Pleosporales</taxon>
        <taxon>Pleosporales incertae sedis</taxon>
        <taxon>Massariosphaeria</taxon>
    </lineage>
</organism>
<accession>A0A7C8MJ85</accession>
<dbReference type="Proteomes" id="UP000481861">
    <property type="component" value="Unassembled WGS sequence"/>
</dbReference>
<gene>
    <name evidence="2" type="ORF">BDV95DRAFT_155039</name>
</gene>
<proteinExistence type="predicted"/>
<dbReference type="AlphaFoldDB" id="A0A7C8MJ85"/>
<evidence type="ECO:0000256" key="1">
    <source>
        <dbReference type="SAM" id="MobiDB-lite"/>
    </source>
</evidence>
<evidence type="ECO:0000313" key="2">
    <source>
        <dbReference type="EMBL" id="KAF2877695.1"/>
    </source>
</evidence>